<evidence type="ECO:0000256" key="8">
    <source>
        <dbReference type="RuleBase" id="RU363058"/>
    </source>
</evidence>
<feature type="transmembrane region" description="Helical" evidence="8">
    <location>
        <begin position="62"/>
        <end position="82"/>
    </location>
</feature>
<comment type="caution">
    <text evidence="9">The sequence shown here is derived from an EMBL/GenBank/DDBJ whole genome shotgun (WGS) entry which is preliminary data.</text>
</comment>
<feature type="transmembrane region" description="Helical" evidence="8">
    <location>
        <begin position="226"/>
        <end position="251"/>
    </location>
</feature>
<dbReference type="FunCoup" id="A0A1V9XYM5">
    <property type="interactions" value="624"/>
</dbReference>
<keyword evidence="3 8" id="KW-0813">Transport</keyword>
<keyword evidence="10" id="KW-1185">Reference proteome</keyword>
<dbReference type="InterPro" id="IPR001204">
    <property type="entry name" value="Phos_transporter"/>
</dbReference>
<dbReference type="EMBL" id="MNPL01002073">
    <property type="protein sequence ID" value="OQR78569.1"/>
    <property type="molecule type" value="Genomic_DNA"/>
</dbReference>
<dbReference type="OrthoDB" id="260807at2759"/>
<dbReference type="Proteomes" id="UP000192247">
    <property type="component" value="Unassembled WGS sequence"/>
</dbReference>
<dbReference type="InParanoid" id="A0A1V9XYM5"/>
<dbReference type="GO" id="GO:0016020">
    <property type="term" value="C:membrane"/>
    <property type="evidence" value="ECO:0007669"/>
    <property type="project" value="UniProtKB-SubCell"/>
</dbReference>
<organism evidence="9 10">
    <name type="scientific">Tropilaelaps mercedesae</name>
    <dbReference type="NCBI Taxonomy" id="418985"/>
    <lineage>
        <taxon>Eukaryota</taxon>
        <taxon>Metazoa</taxon>
        <taxon>Ecdysozoa</taxon>
        <taxon>Arthropoda</taxon>
        <taxon>Chelicerata</taxon>
        <taxon>Arachnida</taxon>
        <taxon>Acari</taxon>
        <taxon>Parasitiformes</taxon>
        <taxon>Mesostigmata</taxon>
        <taxon>Gamasina</taxon>
        <taxon>Dermanyssoidea</taxon>
        <taxon>Laelapidae</taxon>
        <taxon>Tropilaelaps</taxon>
    </lineage>
</organism>
<keyword evidence="6 8" id="KW-1133">Transmembrane helix</keyword>
<gene>
    <name evidence="9" type="ORF">BIW11_00282</name>
</gene>
<keyword evidence="7 8" id="KW-0472">Membrane</keyword>
<sequence length="485" mass="51986">MDLISSTMEPFEIGKTDTSPLLWVLIVGFVVAFFLAFGVGANDVANSFGTSVGAKVLTLRQACILATIFETLGAVLIGYKVSDTVRKGIFDVNIYQGEEKSLMLGCLSALLASAVWNILATFLALPISGTHSIVGAMAGFTIVAKGFSSIKWMGLLKIVLSWFVSPVLSGLLSAAVFLVILKFIIQAQNPIRNALLFLPFFYLCTLFVNFVSIFMDGPEVLKFDLIPFWAAALISASLAITCAFLVWCLFVPRFKTAMDIKNTNKRVFHIVNGNNNSTPEAKECHVNVGFENTEVSNSTSKTSSVHDVNMNSVDNQREINELFSALQVLTAIFGSFAHGGNDVSNAIGPLVSLWLIYSEGTVAQKSETPLYILLFGGLGMCVGLWVYGKKVIQTVGENLTKISASNGFSIEVGAATTVLTASKIGLPISTTHCKVGSIVFVGFVHKDAGGVNWNLFRGIVAAWVFTLPITGGISAAIMSIIQAVV</sequence>
<dbReference type="PANTHER" id="PTHR11101:SF80">
    <property type="entry name" value="PHOSPHATE TRANSPORTER"/>
    <property type="match status" value="1"/>
</dbReference>
<evidence type="ECO:0000313" key="9">
    <source>
        <dbReference type="EMBL" id="OQR78569.1"/>
    </source>
</evidence>
<evidence type="ECO:0000256" key="6">
    <source>
        <dbReference type="ARBA" id="ARBA00022989"/>
    </source>
</evidence>
<comment type="subcellular location">
    <subcellularLocation>
        <location evidence="1 8">Membrane</location>
        <topology evidence="1 8">Multi-pass membrane protein</topology>
    </subcellularLocation>
</comment>
<accession>A0A1V9XYM5</accession>
<evidence type="ECO:0000313" key="10">
    <source>
        <dbReference type="Proteomes" id="UP000192247"/>
    </source>
</evidence>
<dbReference type="Pfam" id="PF01384">
    <property type="entry name" value="PHO4"/>
    <property type="match status" value="1"/>
</dbReference>
<comment type="function">
    <text evidence="8">Sodium-phosphate symporter.</text>
</comment>
<keyword evidence="4 8" id="KW-0592">Phosphate transport</keyword>
<feature type="transmembrane region" description="Helical" evidence="8">
    <location>
        <begin position="20"/>
        <end position="41"/>
    </location>
</feature>
<reference evidence="9 10" key="1">
    <citation type="journal article" date="2017" name="Gigascience">
        <title>Draft genome of the honey bee ectoparasitic mite, Tropilaelaps mercedesae, is shaped by the parasitic life history.</title>
        <authorList>
            <person name="Dong X."/>
            <person name="Armstrong S.D."/>
            <person name="Xia D."/>
            <person name="Makepeace B.L."/>
            <person name="Darby A.C."/>
            <person name="Kadowaki T."/>
        </authorList>
    </citation>
    <scope>NUCLEOTIDE SEQUENCE [LARGE SCALE GENOMIC DNA]</scope>
    <source>
        <strain evidence="9">Wuxi-XJTLU</strain>
    </source>
</reference>
<evidence type="ECO:0000256" key="3">
    <source>
        <dbReference type="ARBA" id="ARBA00022448"/>
    </source>
</evidence>
<dbReference type="AlphaFoldDB" id="A0A1V9XYM5"/>
<comment type="similarity">
    <text evidence="2 8">Belongs to the inorganic phosphate transporter (PiT) (TC 2.A.20) family.</text>
</comment>
<dbReference type="GO" id="GO:0005315">
    <property type="term" value="F:phosphate transmembrane transporter activity"/>
    <property type="evidence" value="ECO:0007669"/>
    <property type="project" value="InterPro"/>
</dbReference>
<feature type="transmembrane region" description="Helical" evidence="8">
    <location>
        <begin position="460"/>
        <end position="481"/>
    </location>
</feature>
<feature type="transmembrane region" description="Helical" evidence="8">
    <location>
        <begin position="132"/>
        <end position="153"/>
    </location>
</feature>
<feature type="transmembrane region" description="Helical" evidence="8">
    <location>
        <begin position="193"/>
        <end position="214"/>
    </location>
</feature>
<evidence type="ECO:0000256" key="4">
    <source>
        <dbReference type="ARBA" id="ARBA00022592"/>
    </source>
</evidence>
<dbReference type="PANTHER" id="PTHR11101">
    <property type="entry name" value="PHOSPHATE TRANSPORTER"/>
    <property type="match status" value="1"/>
</dbReference>
<protein>
    <recommendedName>
        <fullName evidence="8">Phosphate transporter</fullName>
    </recommendedName>
</protein>
<proteinExistence type="inferred from homology"/>
<feature type="transmembrane region" description="Helical" evidence="8">
    <location>
        <begin position="370"/>
        <end position="388"/>
    </location>
</feature>
<dbReference type="GO" id="GO:0035435">
    <property type="term" value="P:phosphate ion transmembrane transport"/>
    <property type="evidence" value="ECO:0007669"/>
    <property type="project" value="TreeGrafter"/>
</dbReference>
<evidence type="ECO:0000256" key="1">
    <source>
        <dbReference type="ARBA" id="ARBA00004141"/>
    </source>
</evidence>
<evidence type="ECO:0000256" key="7">
    <source>
        <dbReference type="ARBA" id="ARBA00023136"/>
    </source>
</evidence>
<name>A0A1V9XYM5_9ACAR</name>
<evidence type="ECO:0000256" key="5">
    <source>
        <dbReference type="ARBA" id="ARBA00022692"/>
    </source>
</evidence>
<feature type="transmembrane region" description="Helical" evidence="8">
    <location>
        <begin position="159"/>
        <end position="181"/>
    </location>
</feature>
<evidence type="ECO:0000256" key="2">
    <source>
        <dbReference type="ARBA" id="ARBA00009916"/>
    </source>
</evidence>
<keyword evidence="5 8" id="KW-0812">Transmembrane</keyword>